<organism evidence="3 4">
    <name type="scientific">Metabacillus elymi</name>
    <dbReference type="NCBI Taxonomy" id="2745198"/>
    <lineage>
        <taxon>Bacteria</taxon>
        <taxon>Bacillati</taxon>
        <taxon>Bacillota</taxon>
        <taxon>Bacilli</taxon>
        <taxon>Bacillales</taxon>
        <taxon>Bacillaceae</taxon>
        <taxon>Metabacillus</taxon>
    </lineage>
</organism>
<name>A0ABX6SAH4_9BACI</name>
<dbReference type="InterPro" id="IPR051158">
    <property type="entry name" value="Metallophosphoesterase_sf"/>
</dbReference>
<evidence type="ECO:0000256" key="1">
    <source>
        <dbReference type="SAM" id="Phobius"/>
    </source>
</evidence>
<keyword evidence="1" id="KW-0472">Membrane</keyword>
<dbReference type="PANTHER" id="PTHR31302">
    <property type="entry name" value="TRANSMEMBRANE PROTEIN WITH METALLOPHOSPHOESTERASE DOMAIN-RELATED"/>
    <property type="match status" value="1"/>
</dbReference>
<dbReference type="Pfam" id="PF00149">
    <property type="entry name" value="Metallophos"/>
    <property type="match status" value="1"/>
</dbReference>
<gene>
    <name evidence="3" type="ORF">HUW50_26460</name>
</gene>
<proteinExistence type="predicted"/>
<dbReference type="Gene3D" id="3.60.21.10">
    <property type="match status" value="1"/>
</dbReference>
<dbReference type="InterPro" id="IPR029052">
    <property type="entry name" value="Metallo-depent_PP-like"/>
</dbReference>
<dbReference type="Proteomes" id="UP000515490">
    <property type="component" value="Chromosome"/>
</dbReference>
<dbReference type="InterPro" id="IPR004843">
    <property type="entry name" value="Calcineurin-like_PHP"/>
</dbReference>
<keyword evidence="1" id="KW-1133">Transmembrane helix</keyword>
<keyword evidence="1" id="KW-0812">Transmembrane</keyword>
<accession>A0ABX6SAH4</accession>
<dbReference type="SUPFAM" id="SSF56300">
    <property type="entry name" value="Metallo-dependent phosphatases"/>
    <property type="match status" value="1"/>
</dbReference>
<evidence type="ECO:0000313" key="4">
    <source>
        <dbReference type="Proteomes" id="UP000515490"/>
    </source>
</evidence>
<dbReference type="EMBL" id="CP055263">
    <property type="protein sequence ID" value="QNF31169.1"/>
    <property type="molecule type" value="Genomic_DNA"/>
</dbReference>
<feature type="domain" description="Calcineurin-like phosphoesterase" evidence="2">
    <location>
        <begin position="63"/>
        <end position="220"/>
    </location>
</feature>
<protein>
    <submittedName>
        <fullName evidence="3">Metallophosphoesterase</fullName>
    </submittedName>
</protein>
<evidence type="ECO:0000259" key="2">
    <source>
        <dbReference type="Pfam" id="PF00149"/>
    </source>
</evidence>
<keyword evidence="4" id="KW-1185">Reference proteome</keyword>
<dbReference type="PANTHER" id="PTHR31302:SF32">
    <property type="entry name" value="PHOSPHOESTERASE"/>
    <property type="match status" value="1"/>
</dbReference>
<evidence type="ECO:0000313" key="3">
    <source>
        <dbReference type="EMBL" id="QNF31169.1"/>
    </source>
</evidence>
<feature type="transmembrane region" description="Helical" evidence="1">
    <location>
        <begin position="15"/>
        <end position="39"/>
    </location>
</feature>
<reference evidence="3 4" key="1">
    <citation type="submission" date="2020-06" db="EMBL/GenBank/DDBJ databases">
        <title>Metabacillus dokdonensis sp. nov., isolated from the rhizosphere of Elymus tsukushiensis, a plant native to the Dokdo Islands, Republic of Korea.</title>
        <authorList>
            <person name="Lee S.Y."/>
            <person name="Hwang Y.J."/>
            <person name="Son J.S."/>
            <person name="Ghim S.Y."/>
        </authorList>
    </citation>
    <scope>NUCLEOTIDE SEQUENCE [LARGE SCALE GENOMIC DNA]</scope>
    <source>
        <strain evidence="3 4">KUDC1714</strain>
    </source>
</reference>
<sequence length="278" mass="31511">MINIYLFYCIQNAEVFSLLIKIIFVFCFILFALIIIMLFKAKENRLTKHTLLFDEFPKSFDTFRIFFISDIHRRTISKKMLEMVPDSINLVVIGGDLTEAGVPFQKVEKNLNVLKKIAPIYFVLGNNDYEVGKDKLEYLLTKHGVTILNNSSATITSNTGEKLILLGVEDMSEDRDRLDITLDHLPEGDFRLLISHNPDIYHKLKKADNISLILSGHTHGGQIRIFGLGLYEKGKLHNLKKASLLISNGYGTSGIPLRLGAPAEAHFIQLKHTSLHNE</sequence>